<dbReference type="EMBL" id="GL377305">
    <property type="protein sequence ID" value="EFI98585.1"/>
    <property type="molecule type" value="Genomic_DNA"/>
</dbReference>
<protein>
    <recommendedName>
        <fullName evidence="3">DUF6697 domain-containing protein</fullName>
    </recommendedName>
</protein>
<sequence length="1144" mass="127867">MSIDALPDEVLEAIFYMLILAVDGPIFSVFSTAPDVHLIGDLALVCRRWHAVLLGNPHIWARARIHLYGPSGARNARVFERAMDALARSGDLPLTVNFRFESLRNSDLAIAPLLRTCSRWQTAHLHIPDDHYELPEFQSMKGELSLLQSLSLSLPRLNMGLHKLPRVVDTFRHCPRLKSVTLWNEVLGPVLDLPWTQLTTLTVHGWKVDDVIKCIADCTALERLAVHDVLDDANGAGSDHIDKHLAHPTIRALHLTSGSWAVRTASLLNRLSLPSLEEFHIAFWRENLRQWPQLEFLNLLSRSGCSLSSLALHRVGLSIEEFTEVLRAVPELTSLSLEDTRSAMNDKTSFDWIFSWLMVVTNTHSVQPIPDLAEFSIDLRSADVTQARIENMLSTRLQRGKLRKAVLRIPIDFDPSLRSLADEGLDLVLTGAEAKAAVTARDTLQAAFDDVLNSSEAPEEDAVIRLVDISAMPPNVLSVGQRLQLAQIWGLPPLGLELYVCSPWNQILLPSEAAELYRNGDFIFVPTFKTYKEAMIFRLSESGMYRYFFVPITKEGRAIAHRLCQLGHLEEQTLEDRNCGIHPITGEVLPSRTNAYPVFKTYAHPASTCFFVWTTLQSRKLNLRDPNALAGPLLVFVHYCLGHHGAAYSASILAMSSDHTSVQHGETDPENSDISPEMLEVQSLERAIAEVQEQLRREKVRQEEERARLLQEREAIRASKQKIREALLAERKRLTAAKGKSSHRSTSTQIIEERLANIFPKADTESHLQIDDEMSGTTPNVKQERNEHIPPRNSPMREDTSRSATPSTSSTRPSTPPKHQAARKLKTGERGASNAVKPEPDDSRDATVDTTTQTQEDKAHRETTDPPFILSKAENGGMLWNLDALGPTGNITDPLYSKAFTRQVISRLPGLGTHGIIFGSLDYKDLLPVFVRAQAKQWLYCGHYRCTMGGVVEPNQLKGVRRSCITTVAKDYADKAEGRISVAKQNEENEKAARQPGLTYQPIEFTVGGIRAALLDGRLPMTFTVLRFVRYDKDWFERALDPENAGPRLDANEDVKPPNKRKANTSDVEENSGSKKQKSTASTQDAMRSSTSYAGRSLRSKTERRAGKEVTVIEISSDESGDDISDDERSITSSQLDDYDNDMA</sequence>
<feature type="compositionally biased region" description="Basic and acidic residues" evidence="2">
    <location>
        <begin position="855"/>
        <end position="864"/>
    </location>
</feature>
<evidence type="ECO:0000313" key="5">
    <source>
        <dbReference type="Proteomes" id="UP000007431"/>
    </source>
</evidence>
<dbReference type="OrthoDB" id="3365698at2759"/>
<feature type="region of interest" description="Disordered" evidence="2">
    <location>
        <begin position="764"/>
        <end position="869"/>
    </location>
</feature>
<feature type="compositionally biased region" description="Acidic residues" evidence="2">
    <location>
        <begin position="1116"/>
        <end position="1126"/>
    </location>
</feature>
<evidence type="ECO:0000259" key="3">
    <source>
        <dbReference type="Pfam" id="PF20411"/>
    </source>
</evidence>
<dbReference type="PANTHER" id="PTHR38926">
    <property type="entry name" value="F-BOX DOMAIN CONTAINING PROTEIN, EXPRESSED"/>
    <property type="match status" value="1"/>
</dbReference>
<feature type="compositionally biased region" description="Basic and acidic residues" evidence="2">
    <location>
        <begin position="782"/>
        <end position="801"/>
    </location>
</feature>
<dbReference type="VEuPathDB" id="FungiDB:SCHCODRAFT_02598583"/>
<evidence type="ECO:0000313" key="4">
    <source>
        <dbReference type="EMBL" id="EFI98585.1"/>
    </source>
</evidence>
<dbReference type="KEGG" id="scm:SCHCO_02598583"/>
<dbReference type="HOGENOM" id="CLU_277327_0_0_1"/>
<feature type="domain" description="DUF6697" evidence="3">
    <location>
        <begin position="908"/>
        <end position="1038"/>
    </location>
</feature>
<dbReference type="AlphaFoldDB" id="D8Q1Y0"/>
<evidence type="ECO:0000256" key="1">
    <source>
        <dbReference type="SAM" id="Coils"/>
    </source>
</evidence>
<dbReference type="Gene3D" id="1.20.1280.50">
    <property type="match status" value="1"/>
</dbReference>
<dbReference type="STRING" id="578458.D8Q1Y0"/>
<dbReference type="eggNOG" id="ENOG502R0Y6">
    <property type="taxonomic scope" value="Eukaryota"/>
</dbReference>
<evidence type="ECO:0000256" key="2">
    <source>
        <dbReference type="SAM" id="MobiDB-lite"/>
    </source>
</evidence>
<feature type="coiled-coil region" evidence="1">
    <location>
        <begin position="681"/>
        <end position="726"/>
    </location>
</feature>
<dbReference type="SUPFAM" id="SSF52047">
    <property type="entry name" value="RNI-like"/>
    <property type="match status" value="1"/>
</dbReference>
<feature type="compositionally biased region" description="Basic and acidic residues" evidence="2">
    <location>
        <begin position="838"/>
        <end position="847"/>
    </location>
</feature>
<keyword evidence="5" id="KW-1185">Reference proteome</keyword>
<gene>
    <name evidence="4" type="ORF">SCHCODRAFT_234427</name>
</gene>
<dbReference type="InParanoid" id="D8Q1Y0"/>
<feature type="region of interest" description="Disordered" evidence="2">
    <location>
        <begin position="1042"/>
        <end position="1144"/>
    </location>
</feature>
<keyword evidence="1" id="KW-0175">Coiled coil</keyword>
<proteinExistence type="predicted"/>
<reference evidence="4 5" key="1">
    <citation type="journal article" date="2010" name="Nat. Biotechnol.">
        <title>Genome sequence of the model mushroom Schizophyllum commune.</title>
        <authorList>
            <person name="Ohm R.A."/>
            <person name="de Jong J.F."/>
            <person name="Lugones L.G."/>
            <person name="Aerts A."/>
            <person name="Kothe E."/>
            <person name="Stajich J.E."/>
            <person name="de Vries R.P."/>
            <person name="Record E."/>
            <person name="Levasseur A."/>
            <person name="Baker S.E."/>
            <person name="Bartholomew K.A."/>
            <person name="Coutinho P.M."/>
            <person name="Erdmann S."/>
            <person name="Fowler T.J."/>
            <person name="Gathman A.C."/>
            <person name="Lombard V."/>
            <person name="Henrissat B."/>
            <person name="Knabe N."/>
            <person name="Kuees U."/>
            <person name="Lilly W.W."/>
            <person name="Lindquist E."/>
            <person name="Lucas S."/>
            <person name="Magnuson J.K."/>
            <person name="Piumi F."/>
            <person name="Raudaskoski M."/>
            <person name="Salamov A."/>
            <person name="Schmutz J."/>
            <person name="Schwarze F.W.M.R."/>
            <person name="vanKuyk P.A."/>
            <person name="Horton J.S."/>
            <person name="Grigoriev I.V."/>
            <person name="Woesten H.A.B."/>
        </authorList>
    </citation>
    <scope>NUCLEOTIDE SEQUENCE [LARGE SCALE GENOMIC DNA]</scope>
    <source>
        <strain evidence="5">H4-8 / FGSC 9210</strain>
    </source>
</reference>
<dbReference type="InterPro" id="IPR046520">
    <property type="entry name" value="DUF6697"/>
</dbReference>
<feature type="compositionally biased region" description="Low complexity" evidence="2">
    <location>
        <begin position="802"/>
        <end position="813"/>
    </location>
</feature>
<dbReference type="Proteomes" id="UP000007431">
    <property type="component" value="Unassembled WGS sequence"/>
</dbReference>
<dbReference type="Pfam" id="PF20411">
    <property type="entry name" value="DUF6697"/>
    <property type="match status" value="1"/>
</dbReference>
<dbReference type="PANTHER" id="PTHR38926:SF5">
    <property type="entry name" value="F-BOX AND LEUCINE-RICH REPEAT PROTEIN 6"/>
    <property type="match status" value="1"/>
</dbReference>
<dbReference type="InterPro" id="IPR032675">
    <property type="entry name" value="LRR_dom_sf"/>
</dbReference>
<feature type="compositionally biased region" description="Polar residues" evidence="2">
    <location>
        <begin position="1079"/>
        <end position="1094"/>
    </location>
</feature>
<accession>D8Q1Y0</accession>
<dbReference type="Gene3D" id="3.80.10.10">
    <property type="entry name" value="Ribonuclease Inhibitor"/>
    <property type="match status" value="1"/>
</dbReference>
<name>D8Q1Y0_SCHCM</name>
<dbReference type="RefSeq" id="XP_003033488.1">
    <property type="nucleotide sequence ID" value="XM_003033442.1"/>
</dbReference>
<dbReference type="GeneID" id="9591038"/>
<organism evidence="5">
    <name type="scientific">Schizophyllum commune (strain H4-8 / FGSC 9210)</name>
    <name type="common">Split gill fungus</name>
    <dbReference type="NCBI Taxonomy" id="578458"/>
    <lineage>
        <taxon>Eukaryota</taxon>
        <taxon>Fungi</taxon>
        <taxon>Dikarya</taxon>
        <taxon>Basidiomycota</taxon>
        <taxon>Agaricomycotina</taxon>
        <taxon>Agaricomycetes</taxon>
        <taxon>Agaricomycetidae</taxon>
        <taxon>Agaricales</taxon>
        <taxon>Schizophyllaceae</taxon>
        <taxon>Schizophyllum</taxon>
    </lineage>
</organism>